<keyword evidence="4 7" id="KW-0812">Transmembrane</keyword>
<feature type="transmembrane region" description="Helical" evidence="7">
    <location>
        <begin position="241"/>
        <end position="263"/>
    </location>
</feature>
<reference evidence="9 10" key="1">
    <citation type="submission" date="2018-09" db="EMBL/GenBank/DDBJ databases">
        <title>YIM 75507 draft genome.</title>
        <authorList>
            <person name="Tang S."/>
            <person name="Feng Y."/>
        </authorList>
    </citation>
    <scope>NUCLEOTIDE SEQUENCE [LARGE SCALE GENOMIC DNA]</scope>
    <source>
        <strain evidence="9 10">YIM 75507</strain>
    </source>
</reference>
<evidence type="ECO:0000256" key="3">
    <source>
        <dbReference type="ARBA" id="ARBA00022475"/>
    </source>
</evidence>
<comment type="subcellular location">
    <subcellularLocation>
        <location evidence="1 7">Cell membrane</location>
        <topology evidence="1 7">Multi-pass membrane protein</topology>
    </subcellularLocation>
</comment>
<dbReference type="GO" id="GO:0005886">
    <property type="term" value="C:plasma membrane"/>
    <property type="evidence" value="ECO:0007669"/>
    <property type="project" value="UniProtKB-SubCell"/>
</dbReference>
<organism evidence="9 10">
    <name type="scientific">Bailinhaonella thermotolerans</name>
    <dbReference type="NCBI Taxonomy" id="1070861"/>
    <lineage>
        <taxon>Bacteria</taxon>
        <taxon>Bacillati</taxon>
        <taxon>Actinomycetota</taxon>
        <taxon>Actinomycetes</taxon>
        <taxon>Streptosporangiales</taxon>
        <taxon>Streptosporangiaceae</taxon>
        <taxon>Bailinhaonella</taxon>
    </lineage>
</organism>
<dbReference type="InterPro" id="IPR035906">
    <property type="entry name" value="MetI-like_sf"/>
</dbReference>
<feature type="transmembrane region" description="Helical" evidence="7">
    <location>
        <begin position="56"/>
        <end position="76"/>
    </location>
</feature>
<dbReference type="PANTHER" id="PTHR43227">
    <property type="entry name" value="BLL4140 PROTEIN"/>
    <property type="match status" value="1"/>
</dbReference>
<evidence type="ECO:0000313" key="9">
    <source>
        <dbReference type="EMBL" id="RJL24415.1"/>
    </source>
</evidence>
<proteinExistence type="inferred from homology"/>
<dbReference type="PROSITE" id="PS50928">
    <property type="entry name" value="ABC_TM1"/>
    <property type="match status" value="1"/>
</dbReference>
<dbReference type="GO" id="GO:0055085">
    <property type="term" value="P:transmembrane transport"/>
    <property type="evidence" value="ECO:0007669"/>
    <property type="project" value="InterPro"/>
</dbReference>
<evidence type="ECO:0000256" key="1">
    <source>
        <dbReference type="ARBA" id="ARBA00004651"/>
    </source>
</evidence>
<dbReference type="RefSeq" id="WP_119929791.1">
    <property type="nucleotide sequence ID" value="NZ_QZEY01000015.1"/>
</dbReference>
<gene>
    <name evidence="9" type="ORF">D5H75_29185</name>
</gene>
<evidence type="ECO:0000256" key="2">
    <source>
        <dbReference type="ARBA" id="ARBA00022448"/>
    </source>
</evidence>
<dbReference type="Pfam" id="PF00528">
    <property type="entry name" value="BPD_transp_1"/>
    <property type="match status" value="1"/>
</dbReference>
<keyword evidence="6 7" id="KW-0472">Membrane</keyword>
<feature type="transmembrane region" description="Helical" evidence="7">
    <location>
        <begin position="137"/>
        <end position="160"/>
    </location>
</feature>
<dbReference type="Gene3D" id="1.10.3720.10">
    <property type="entry name" value="MetI-like"/>
    <property type="match status" value="1"/>
</dbReference>
<dbReference type="CDD" id="cd06261">
    <property type="entry name" value="TM_PBP2"/>
    <property type="match status" value="1"/>
</dbReference>
<protein>
    <submittedName>
        <fullName evidence="9">Sugar ABC transporter permease</fullName>
    </submittedName>
</protein>
<feature type="transmembrane region" description="Helical" evidence="7">
    <location>
        <begin position="181"/>
        <end position="204"/>
    </location>
</feature>
<accession>A0A3A4A761</accession>
<dbReference type="OrthoDB" id="34224at2"/>
<evidence type="ECO:0000256" key="4">
    <source>
        <dbReference type="ARBA" id="ARBA00022692"/>
    </source>
</evidence>
<dbReference type="InterPro" id="IPR000515">
    <property type="entry name" value="MetI-like"/>
</dbReference>
<dbReference type="AlphaFoldDB" id="A0A3A4A761"/>
<feature type="domain" description="ABC transmembrane type-1" evidence="8">
    <location>
        <begin position="52"/>
        <end position="262"/>
    </location>
</feature>
<sequence length="273" mass="30058">MAAVLGFPLVRVVVLSFQDWGLAQIFTDRAPEFAAGRNYRRIVTDRAFWSALRRTVVLTVAMVALSMAAGVSIALLMERVPAWIRRAVTFVLVLAWAVPSFVSTQVFAWMTDQNAGVLNSLLGLGRHNWYIDSAQGLSVTTAIVVWGAVPFIAITTYAALTQVPAEIVEAARVDGATGWQVLRRITLPVIRPVLVILTALSVIWDFQVFNQIWILRNAAPAPGYQTLSIYSYVKAYQGHEYGYASAVAVVTVLLLLVVMVFYLRRIVRAGEGS</sequence>
<evidence type="ECO:0000256" key="7">
    <source>
        <dbReference type="RuleBase" id="RU363032"/>
    </source>
</evidence>
<evidence type="ECO:0000256" key="6">
    <source>
        <dbReference type="ARBA" id="ARBA00023136"/>
    </source>
</evidence>
<comment type="similarity">
    <text evidence="7">Belongs to the binding-protein-dependent transport system permease family.</text>
</comment>
<feature type="transmembrane region" description="Helical" evidence="7">
    <location>
        <begin position="88"/>
        <end position="110"/>
    </location>
</feature>
<name>A0A3A4A761_9ACTN</name>
<dbReference type="PANTHER" id="PTHR43227:SF8">
    <property type="entry name" value="DIACETYLCHITOBIOSE UPTAKE SYSTEM PERMEASE PROTEIN DASB"/>
    <property type="match status" value="1"/>
</dbReference>
<keyword evidence="5 7" id="KW-1133">Transmembrane helix</keyword>
<comment type="caution">
    <text evidence="9">The sequence shown here is derived from an EMBL/GenBank/DDBJ whole genome shotgun (WGS) entry which is preliminary data.</text>
</comment>
<keyword evidence="2 7" id="KW-0813">Transport</keyword>
<evidence type="ECO:0000256" key="5">
    <source>
        <dbReference type="ARBA" id="ARBA00022989"/>
    </source>
</evidence>
<dbReference type="Proteomes" id="UP000265768">
    <property type="component" value="Unassembled WGS sequence"/>
</dbReference>
<keyword evidence="10" id="KW-1185">Reference proteome</keyword>
<dbReference type="InterPro" id="IPR050809">
    <property type="entry name" value="UgpAE/MalFG_permease"/>
</dbReference>
<keyword evidence="3" id="KW-1003">Cell membrane</keyword>
<evidence type="ECO:0000313" key="10">
    <source>
        <dbReference type="Proteomes" id="UP000265768"/>
    </source>
</evidence>
<dbReference type="SUPFAM" id="SSF161098">
    <property type="entry name" value="MetI-like"/>
    <property type="match status" value="1"/>
</dbReference>
<dbReference type="EMBL" id="QZEY01000015">
    <property type="protein sequence ID" value="RJL24415.1"/>
    <property type="molecule type" value="Genomic_DNA"/>
</dbReference>
<evidence type="ECO:0000259" key="8">
    <source>
        <dbReference type="PROSITE" id="PS50928"/>
    </source>
</evidence>